<dbReference type="Proteomes" id="UP000186851">
    <property type="component" value="Chromosome"/>
</dbReference>
<dbReference type="Gene3D" id="2.40.50.140">
    <property type="entry name" value="Nucleic acid-binding proteins"/>
    <property type="match status" value="1"/>
</dbReference>
<evidence type="ECO:0000313" key="2">
    <source>
        <dbReference type="Proteomes" id="UP000186851"/>
    </source>
</evidence>
<accession>A0AAF0IAB1</accession>
<dbReference type="KEGG" id="oyw:OdinLCB4_003915"/>
<reference evidence="1" key="1">
    <citation type="journal article" date="2017" name="Nature">
        <title>Asgard archaea illuminate the origin of eukaryotic cellular complexity.</title>
        <authorList>
            <person name="Zaremba-Niedzwiedzka K."/>
            <person name="Caceres E.F."/>
            <person name="Saw J.H."/>
            <person name="Backstrom D."/>
            <person name="Juzokaite L."/>
            <person name="Vancaester E."/>
            <person name="Seitz K.W."/>
            <person name="Anantharaman K."/>
            <person name="Starnawski P."/>
            <person name="Kjeldsen K.U."/>
            <person name="Scott M.B."/>
            <person name="Nunoura T."/>
            <person name="Banfield J.F."/>
            <person name="Schramm A."/>
            <person name="Baker B.J."/>
            <person name="Spang A."/>
            <person name="Ettema T.J.G."/>
        </authorList>
    </citation>
    <scope>NUCLEOTIDE SEQUENCE</scope>
    <source>
        <strain evidence="1">LCB_4</strain>
    </source>
</reference>
<proteinExistence type="predicted"/>
<dbReference type="AlphaFoldDB" id="A0AAF0IAB1"/>
<name>A0AAF0IAB1_ODILC</name>
<reference evidence="1" key="2">
    <citation type="journal article" date="2022" name="Nat. Microbiol.">
        <title>A closed Candidatus Odinarchaeum chromosome exposes Asgard archaeal viruses.</title>
        <authorList>
            <person name="Tamarit D."/>
            <person name="Caceres E.F."/>
            <person name="Krupovic M."/>
            <person name="Nijland R."/>
            <person name="Eme L."/>
            <person name="Robinson N.P."/>
            <person name="Ettema T.J.G."/>
        </authorList>
    </citation>
    <scope>NUCLEOTIDE SEQUENCE</scope>
    <source>
        <strain evidence="1">LCB_4</strain>
    </source>
</reference>
<evidence type="ECO:0000313" key="1">
    <source>
        <dbReference type="EMBL" id="WEU39640.1"/>
    </source>
</evidence>
<sequence>MSSMSSAVWRIIKDIKPTDSRVRILGRIIEANKNYIVIDDGTGLILVDTTGVERKTLLEYVLVIGEVHQKTGNKLIIEAELITSFKYVNMEIYHKTYNLVKAQR</sequence>
<evidence type="ECO:0008006" key="3">
    <source>
        <dbReference type="Google" id="ProtNLM"/>
    </source>
</evidence>
<dbReference type="InterPro" id="IPR012340">
    <property type="entry name" value="NA-bd_OB-fold"/>
</dbReference>
<gene>
    <name evidence="1" type="ORF">OdinLCB4_003915</name>
</gene>
<dbReference type="EMBL" id="CP091871">
    <property type="protein sequence ID" value="WEU39640.1"/>
    <property type="molecule type" value="Genomic_DNA"/>
</dbReference>
<protein>
    <recommendedName>
        <fullName evidence="3">Replication factor A protein 3</fullName>
    </recommendedName>
</protein>
<organism evidence="1 2">
    <name type="scientific">Odinarchaeota yellowstonii (strain LCB_4)</name>
    <dbReference type="NCBI Taxonomy" id="1841599"/>
    <lineage>
        <taxon>Archaea</taxon>
        <taxon>Promethearchaeati</taxon>
        <taxon>Candidatus Odinarchaeota</taxon>
        <taxon>Candidatus Odinarchaeia</taxon>
        <taxon>Candidatus Odinarchaeales</taxon>
        <taxon>Candidatus Odinarchaeaceae</taxon>
        <taxon>Candidatus Odinarchaeum</taxon>
    </lineage>
</organism>